<dbReference type="HAMAP" id="MF_00810">
    <property type="entry name" value="Ribosomal_eL32"/>
    <property type="match status" value="1"/>
</dbReference>
<dbReference type="STRING" id="572478.Vdis_2412"/>
<dbReference type="GeneID" id="9753369"/>
<evidence type="ECO:0000256" key="1">
    <source>
        <dbReference type="ARBA" id="ARBA00008431"/>
    </source>
</evidence>
<keyword evidence="8" id="KW-1185">Reference proteome</keyword>
<dbReference type="GO" id="GO:0022625">
    <property type="term" value="C:cytosolic large ribosomal subunit"/>
    <property type="evidence" value="ECO:0007669"/>
    <property type="project" value="TreeGrafter"/>
</dbReference>
<dbReference type="KEGG" id="vdi:Vdis_2412"/>
<protein>
    <recommendedName>
        <fullName evidence="4 5">Large ribosomal subunit protein eL32</fullName>
    </recommendedName>
</protein>
<dbReference type="PANTHER" id="PTHR23413:SF1">
    <property type="entry name" value="RIBOSOMAL PROTEIN L32"/>
    <property type="match status" value="1"/>
</dbReference>
<accession>E1QRG5</accession>
<evidence type="ECO:0000313" key="8">
    <source>
        <dbReference type="Proteomes" id="UP000006681"/>
    </source>
</evidence>
<evidence type="ECO:0000256" key="5">
    <source>
        <dbReference type="HAMAP-Rule" id="MF_00810"/>
    </source>
</evidence>
<reference evidence="7 8" key="1">
    <citation type="journal article" date="2010" name="Stand. Genomic Sci.">
        <title>Complete genome sequence of Vulcanisaeta distributa type strain (IC-017).</title>
        <authorList>
            <person name="Mavromatis K."/>
            <person name="Sikorski J."/>
            <person name="Pabst E."/>
            <person name="Teshima H."/>
            <person name="Lapidus A."/>
            <person name="Lucas S."/>
            <person name="Nolan M."/>
            <person name="Glavina Del Rio T."/>
            <person name="Cheng J.F."/>
            <person name="Bruce D."/>
            <person name="Goodwin L."/>
            <person name="Pitluck S."/>
            <person name="Liolios K."/>
            <person name="Ivanova N."/>
            <person name="Mikhailova N."/>
            <person name="Pati A."/>
            <person name="Chen A."/>
            <person name="Palaniappan K."/>
            <person name="Land M."/>
            <person name="Hauser L."/>
            <person name="Chang Y.J."/>
            <person name="Jeffries C.D."/>
            <person name="Rohde M."/>
            <person name="Spring S."/>
            <person name="Goker M."/>
            <person name="Wirth R."/>
            <person name="Woyke T."/>
            <person name="Bristow J."/>
            <person name="Eisen J.A."/>
            <person name="Markowitz V."/>
            <person name="Hugenholtz P."/>
            <person name="Klenk H.P."/>
            <person name="Kyrpides N.C."/>
        </authorList>
    </citation>
    <scope>NUCLEOTIDE SEQUENCE [LARGE SCALE GENOMIC DNA]</scope>
    <source>
        <strain evidence="8">DSM 14429 / JCM 11212 / NBRC 100878 / IC-017</strain>
    </source>
</reference>
<dbReference type="GO" id="GO:0006412">
    <property type="term" value="P:translation"/>
    <property type="evidence" value="ECO:0007669"/>
    <property type="project" value="UniProtKB-UniRule"/>
</dbReference>
<dbReference type="GO" id="GO:0003735">
    <property type="term" value="F:structural constituent of ribosome"/>
    <property type="evidence" value="ECO:0007669"/>
    <property type="project" value="InterPro"/>
</dbReference>
<dbReference type="RefSeq" id="WP_013337504.1">
    <property type="nucleotide sequence ID" value="NC_014537.1"/>
</dbReference>
<dbReference type="Proteomes" id="UP000006681">
    <property type="component" value="Chromosome"/>
</dbReference>
<evidence type="ECO:0000256" key="6">
    <source>
        <dbReference type="SAM" id="MobiDB-lite"/>
    </source>
</evidence>
<feature type="compositionally biased region" description="Basic and acidic residues" evidence="6">
    <location>
        <begin position="1"/>
        <end position="10"/>
    </location>
</feature>
<dbReference type="EMBL" id="CP002100">
    <property type="protein sequence ID" value="ADN51779.1"/>
    <property type="molecule type" value="Genomic_DNA"/>
</dbReference>
<dbReference type="InterPro" id="IPR001515">
    <property type="entry name" value="Ribosomal_eL32"/>
</dbReference>
<dbReference type="OrthoDB" id="372100at2157"/>
<evidence type="ECO:0000256" key="4">
    <source>
        <dbReference type="ARBA" id="ARBA00035229"/>
    </source>
</evidence>
<dbReference type="SMART" id="SM01393">
    <property type="entry name" value="Ribosomal_L32e"/>
    <property type="match status" value="1"/>
</dbReference>
<feature type="compositionally biased region" description="Low complexity" evidence="6">
    <location>
        <begin position="20"/>
        <end position="44"/>
    </location>
</feature>
<sequence>MSTEESKPTEQEAQQQPSGEQVQAETQAQSAQQSQQTTEQAVAKPEAKPEVKEVKLPRPRVSLSGKLRQLLRLRLLMERREPRWMRMDEWRYLRVAHGEHWRRPRGNDNKIRLEIKGYPKRVKVGYGKPRLTRNLHPSGFKLVIVHRPEDVDKVDPAREAIVIGRTVGLRKRVEIVRRAIERGVRVINVTKDVIEELRRAQ</sequence>
<dbReference type="NCBIfam" id="NF006332">
    <property type="entry name" value="PRK08562.1"/>
    <property type="match status" value="1"/>
</dbReference>
<evidence type="ECO:0000256" key="3">
    <source>
        <dbReference type="ARBA" id="ARBA00023274"/>
    </source>
</evidence>
<dbReference type="AlphaFoldDB" id="E1QRG5"/>
<dbReference type="InterPro" id="IPR023654">
    <property type="entry name" value="Ribosomal_eL32_arc"/>
</dbReference>
<comment type="similarity">
    <text evidence="1 5">Belongs to the eukaryotic ribosomal protein eL32 family.</text>
</comment>
<dbReference type="SUPFAM" id="SSF52042">
    <property type="entry name" value="Ribosomal protein L32e"/>
    <property type="match status" value="1"/>
</dbReference>
<reference evidence="8" key="2">
    <citation type="journal article" date="2010" name="Stand. Genomic Sci.">
        <title>Complete genome sequence of Vulcanisaeta distributa type strain (IC-017T).</title>
        <authorList>
            <person name="Mavromatis K."/>
            <person name="Sikorski J."/>
            <person name="Pabst E."/>
            <person name="Teshima H."/>
            <person name="Lapidus A."/>
            <person name="Lucas S."/>
            <person name="Nolan M."/>
            <person name="Glavina Del Rio T."/>
            <person name="Cheng J."/>
            <person name="Bruce D."/>
            <person name="Goodwin L."/>
            <person name="Pitluck S."/>
            <person name="Liolios K."/>
            <person name="Ivanova N."/>
            <person name="Mikhailova N."/>
            <person name="Pati A."/>
            <person name="Chen A."/>
            <person name="Palaniappan K."/>
            <person name="Land M."/>
            <person name="Hauser L."/>
            <person name="Chang Y."/>
            <person name="Jeffries C."/>
            <person name="Rohde M."/>
            <person name="Spring S."/>
            <person name="Goker M."/>
            <person name="Wirth R."/>
            <person name="Woyke T."/>
            <person name="Bristow J."/>
            <person name="Eisen J."/>
            <person name="Markowitz V."/>
            <person name="Hugenholtz P."/>
            <person name="Klenk H."/>
            <person name="Kyrpides N."/>
        </authorList>
    </citation>
    <scope>NUCLEOTIDE SEQUENCE [LARGE SCALE GENOMIC DNA]</scope>
    <source>
        <strain evidence="8">DSM 14429 / JCM 11212 / NBRC 100878 / IC-017</strain>
    </source>
</reference>
<feature type="compositionally biased region" description="Basic and acidic residues" evidence="6">
    <location>
        <begin position="45"/>
        <end position="56"/>
    </location>
</feature>
<feature type="region of interest" description="Disordered" evidence="6">
    <location>
        <begin position="1"/>
        <end position="57"/>
    </location>
</feature>
<evidence type="ECO:0000313" key="7">
    <source>
        <dbReference type="EMBL" id="ADN51779.1"/>
    </source>
</evidence>
<gene>
    <name evidence="5" type="primary">rpl32e</name>
    <name evidence="7" type="ordered locus">Vdis_2412</name>
</gene>
<dbReference type="PANTHER" id="PTHR23413">
    <property type="entry name" value="60S RIBOSOMAL PROTEIN L32 AND DNA-DIRECTED RNA POLYMERASE II, SUBUNIT N"/>
    <property type="match status" value="1"/>
</dbReference>
<dbReference type="HOGENOM" id="CLU_071479_3_0_2"/>
<keyword evidence="3 5" id="KW-0687">Ribonucleoprotein</keyword>
<name>E1QRG5_VULDI</name>
<keyword evidence="2 5" id="KW-0689">Ribosomal protein</keyword>
<dbReference type="InterPro" id="IPR036351">
    <property type="entry name" value="Ribosomal_eL32_sf"/>
</dbReference>
<proteinExistence type="inferred from homology"/>
<organism evidence="7 8">
    <name type="scientific">Vulcanisaeta distributa (strain DSM 14429 / JCM 11212 / NBRC 100878 / IC-017)</name>
    <dbReference type="NCBI Taxonomy" id="572478"/>
    <lineage>
        <taxon>Archaea</taxon>
        <taxon>Thermoproteota</taxon>
        <taxon>Thermoprotei</taxon>
        <taxon>Thermoproteales</taxon>
        <taxon>Thermoproteaceae</taxon>
        <taxon>Vulcanisaeta</taxon>
    </lineage>
</organism>
<dbReference type="CDD" id="cd00513">
    <property type="entry name" value="Ribosomal_L32_L32e"/>
    <property type="match status" value="1"/>
</dbReference>
<dbReference type="eggNOG" id="arCOG00781">
    <property type="taxonomic scope" value="Archaea"/>
</dbReference>
<dbReference type="Pfam" id="PF01655">
    <property type="entry name" value="Ribosomal_L32e"/>
    <property type="match status" value="1"/>
</dbReference>
<evidence type="ECO:0000256" key="2">
    <source>
        <dbReference type="ARBA" id="ARBA00022980"/>
    </source>
</evidence>